<evidence type="ECO:0000256" key="1">
    <source>
        <dbReference type="RuleBase" id="RU367161"/>
    </source>
</evidence>
<organism evidence="3 4">
    <name type="scientific">Homarus americanus</name>
    <name type="common">American lobster</name>
    <dbReference type="NCBI Taxonomy" id="6706"/>
    <lineage>
        <taxon>Eukaryota</taxon>
        <taxon>Metazoa</taxon>
        <taxon>Ecdysozoa</taxon>
        <taxon>Arthropoda</taxon>
        <taxon>Crustacea</taxon>
        <taxon>Multicrustacea</taxon>
        <taxon>Malacostraca</taxon>
        <taxon>Eumalacostraca</taxon>
        <taxon>Eucarida</taxon>
        <taxon>Decapoda</taxon>
        <taxon>Pleocyemata</taxon>
        <taxon>Astacidea</taxon>
        <taxon>Nephropoidea</taxon>
        <taxon>Nephropidae</taxon>
        <taxon>Homarus</taxon>
    </lineage>
</organism>
<dbReference type="AlphaFoldDB" id="A0A8J5JXV1"/>
<keyword evidence="1" id="KW-0235">DNA replication</keyword>
<evidence type="ECO:0000313" key="3">
    <source>
        <dbReference type="EMBL" id="KAG7163514.1"/>
    </source>
</evidence>
<dbReference type="GO" id="GO:1902975">
    <property type="term" value="P:mitotic DNA replication initiation"/>
    <property type="evidence" value="ECO:0007669"/>
    <property type="project" value="TreeGrafter"/>
</dbReference>
<accession>A0A8J5JXV1</accession>
<comment type="subcellular location">
    <subcellularLocation>
        <location evidence="1">Nucleus</location>
    </subcellularLocation>
</comment>
<evidence type="ECO:0000313" key="4">
    <source>
        <dbReference type="Proteomes" id="UP000747542"/>
    </source>
</evidence>
<dbReference type="InterPro" id="IPR010492">
    <property type="entry name" value="GINS_Psf3"/>
</dbReference>
<dbReference type="Pfam" id="PF22466">
    <property type="entry name" value="PSF3_N"/>
    <property type="match status" value="1"/>
</dbReference>
<dbReference type="GO" id="GO:0000811">
    <property type="term" value="C:GINS complex"/>
    <property type="evidence" value="ECO:0007669"/>
    <property type="project" value="UniProtKB-UniRule"/>
</dbReference>
<evidence type="ECO:0000259" key="2">
    <source>
        <dbReference type="Pfam" id="PF22466"/>
    </source>
</evidence>
<protein>
    <recommendedName>
        <fullName evidence="1">DNA replication complex GINS protein PSF3</fullName>
    </recommendedName>
</protein>
<reference evidence="3" key="1">
    <citation type="journal article" date="2021" name="Sci. Adv.">
        <title>The American lobster genome reveals insights on longevity, neural, and immune adaptations.</title>
        <authorList>
            <person name="Polinski J.M."/>
            <person name="Zimin A.V."/>
            <person name="Clark K.F."/>
            <person name="Kohn A.B."/>
            <person name="Sadowski N."/>
            <person name="Timp W."/>
            <person name="Ptitsyn A."/>
            <person name="Khanna P."/>
            <person name="Romanova D.Y."/>
            <person name="Williams P."/>
            <person name="Greenwood S.J."/>
            <person name="Moroz L.L."/>
            <person name="Walt D.R."/>
            <person name="Bodnar A.G."/>
        </authorList>
    </citation>
    <scope>NUCLEOTIDE SEQUENCE</scope>
    <source>
        <strain evidence="3">GMGI-L3</strain>
    </source>
</reference>
<feature type="domain" description="DNA replication complex GINS protein PSF3 N-terminal" evidence="2">
    <location>
        <begin position="13"/>
        <end position="65"/>
    </location>
</feature>
<name>A0A8J5JXV1_HOMAM</name>
<dbReference type="EMBL" id="JAHLQT010026447">
    <property type="protein sequence ID" value="KAG7163514.1"/>
    <property type="molecule type" value="Genomic_DNA"/>
</dbReference>
<keyword evidence="4" id="KW-1185">Reference proteome</keyword>
<dbReference type="Proteomes" id="UP000747542">
    <property type="component" value="Unassembled WGS sequence"/>
</dbReference>
<comment type="function">
    <text evidence="1">The GINS complex plays an essential role in the initiation of DNA replication.</text>
</comment>
<dbReference type="InterPro" id="IPR038437">
    <property type="entry name" value="GINS_Psf3_sf"/>
</dbReference>
<dbReference type="Gene3D" id="1.20.58.2050">
    <property type="match status" value="1"/>
</dbReference>
<dbReference type="CDD" id="cd21693">
    <property type="entry name" value="GINS_B_Psf3"/>
    <property type="match status" value="1"/>
</dbReference>
<keyword evidence="1" id="KW-0539">Nucleus</keyword>
<sequence length="106" mass="12330">MTLHYPSYFPSYFSINDILATNERVPCKFERTAYGIGFLDPSSGNKDLESGTKLELPCWLARALYSRRRIVSCHLPKIFKEKYRAHIVTTSPMVEQHNKRKFSELS</sequence>
<comment type="caution">
    <text evidence="3">The sequence shown here is derived from an EMBL/GenBank/DDBJ whole genome shotgun (WGS) entry which is preliminary data.</text>
</comment>
<dbReference type="InterPro" id="IPR055221">
    <property type="entry name" value="PSF3_N"/>
</dbReference>
<dbReference type="PANTHER" id="PTHR22768:SF0">
    <property type="entry name" value="DNA REPLICATION COMPLEX GINS PROTEIN PSF3"/>
    <property type="match status" value="1"/>
</dbReference>
<dbReference type="PANTHER" id="PTHR22768">
    <property type="entry name" value="DNA REPLICATION COMPLEX GINS PROTEIN PSF3"/>
    <property type="match status" value="1"/>
</dbReference>
<proteinExistence type="inferred from homology"/>
<comment type="subunit">
    <text evidence="1">Component of the GINS complex.</text>
</comment>
<comment type="similarity">
    <text evidence="1">Belongs to the GINS3/PSF3 family.</text>
</comment>
<gene>
    <name evidence="3" type="primary">gins3-L</name>
    <name evidence="3" type="ORF">Hamer_G002706</name>
</gene>
<dbReference type="SUPFAM" id="SSF160059">
    <property type="entry name" value="PriA/YqbF domain"/>
    <property type="match status" value="1"/>
</dbReference>